<reference evidence="8 9" key="1">
    <citation type="submission" date="2023-08" db="EMBL/GenBank/DDBJ databases">
        <title>Arthrobacter horti sp. nov., isolated from forest soil.</title>
        <authorList>
            <person name="Park M."/>
        </authorList>
    </citation>
    <scope>NUCLEOTIDE SEQUENCE [LARGE SCALE GENOMIC DNA]</scope>
    <source>
        <strain evidence="8 9">YJM1</strain>
    </source>
</reference>
<comment type="subcellular location">
    <subcellularLocation>
        <location evidence="1">Membrane</location>
        <topology evidence="1">Multi-pass membrane protein</topology>
    </subcellularLocation>
</comment>
<feature type="transmembrane region" description="Helical" evidence="6">
    <location>
        <begin position="336"/>
        <end position="356"/>
    </location>
</feature>
<dbReference type="Gene3D" id="1.20.1740.10">
    <property type="entry name" value="Amino acid/polyamine transporter I"/>
    <property type="match status" value="1"/>
</dbReference>
<comment type="caution">
    <text evidence="8">The sequence shown here is derived from an EMBL/GenBank/DDBJ whole genome shotgun (WGS) entry which is preliminary data.</text>
</comment>
<dbReference type="Pfam" id="PF00324">
    <property type="entry name" value="AA_permease"/>
    <property type="match status" value="1"/>
</dbReference>
<protein>
    <submittedName>
        <fullName evidence="8">APC family permease</fullName>
    </submittedName>
</protein>
<evidence type="ECO:0000256" key="1">
    <source>
        <dbReference type="ARBA" id="ARBA00004141"/>
    </source>
</evidence>
<feature type="compositionally biased region" description="Basic and acidic residues" evidence="5">
    <location>
        <begin position="451"/>
        <end position="463"/>
    </location>
</feature>
<feature type="transmembrane region" description="Helical" evidence="6">
    <location>
        <begin position="22"/>
        <end position="46"/>
    </location>
</feature>
<feature type="transmembrane region" description="Helical" evidence="6">
    <location>
        <begin position="286"/>
        <end position="315"/>
    </location>
</feature>
<dbReference type="PIRSF" id="PIRSF006060">
    <property type="entry name" value="AA_transporter"/>
    <property type="match status" value="1"/>
</dbReference>
<feature type="transmembrane region" description="Helical" evidence="6">
    <location>
        <begin position="58"/>
        <end position="75"/>
    </location>
</feature>
<gene>
    <name evidence="8" type="ORF">Q9R02_03660</name>
</gene>
<dbReference type="InterPro" id="IPR050367">
    <property type="entry name" value="APC_superfamily"/>
</dbReference>
<accession>A0ABT9IM76</accession>
<keyword evidence="9" id="KW-1185">Reference proteome</keyword>
<feature type="transmembrane region" description="Helical" evidence="6">
    <location>
        <begin position="390"/>
        <end position="411"/>
    </location>
</feature>
<dbReference type="InterPro" id="IPR004841">
    <property type="entry name" value="AA-permease/SLC12A_dom"/>
</dbReference>
<dbReference type="PANTHER" id="PTHR42770:SF8">
    <property type="entry name" value="PUTRESCINE IMPORTER PUUP"/>
    <property type="match status" value="1"/>
</dbReference>
<feature type="transmembrane region" description="Helical" evidence="6">
    <location>
        <begin position="362"/>
        <end position="383"/>
    </location>
</feature>
<evidence type="ECO:0000256" key="6">
    <source>
        <dbReference type="SAM" id="Phobius"/>
    </source>
</evidence>
<feature type="transmembrane region" description="Helical" evidence="6">
    <location>
        <begin position="201"/>
        <end position="219"/>
    </location>
</feature>
<dbReference type="RefSeq" id="WP_305995268.1">
    <property type="nucleotide sequence ID" value="NZ_JAVALS010000001.1"/>
</dbReference>
<evidence type="ECO:0000259" key="7">
    <source>
        <dbReference type="Pfam" id="PF00324"/>
    </source>
</evidence>
<organism evidence="8 9">
    <name type="scientific">Arthrobacter horti</name>
    <dbReference type="NCBI Taxonomy" id="3068273"/>
    <lineage>
        <taxon>Bacteria</taxon>
        <taxon>Bacillati</taxon>
        <taxon>Actinomycetota</taxon>
        <taxon>Actinomycetes</taxon>
        <taxon>Micrococcales</taxon>
        <taxon>Micrococcaceae</taxon>
        <taxon>Arthrobacter</taxon>
    </lineage>
</organism>
<feature type="transmembrane region" description="Helical" evidence="6">
    <location>
        <begin position="102"/>
        <end position="125"/>
    </location>
</feature>
<evidence type="ECO:0000256" key="3">
    <source>
        <dbReference type="ARBA" id="ARBA00022989"/>
    </source>
</evidence>
<evidence type="ECO:0000313" key="8">
    <source>
        <dbReference type="EMBL" id="MDP5226249.1"/>
    </source>
</evidence>
<dbReference type="Proteomes" id="UP001232725">
    <property type="component" value="Unassembled WGS sequence"/>
</dbReference>
<evidence type="ECO:0000313" key="9">
    <source>
        <dbReference type="Proteomes" id="UP001232725"/>
    </source>
</evidence>
<evidence type="ECO:0000256" key="5">
    <source>
        <dbReference type="SAM" id="MobiDB-lite"/>
    </source>
</evidence>
<dbReference type="EMBL" id="JAVALS010000001">
    <property type="protein sequence ID" value="MDP5226249.1"/>
    <property type="molecule type" value="Genomic_DNA"/>
</dbReference>
<sequence>MPLSPSQTPAPGAQSPTTLKRVLGLPSLIAFGLTSMGILSVVSVYGSGTQLSDGHLPAAYLTAVVAMLFTAHSYGRMARFVPVTGGAYAYTSRAFGTPTGFLVGWAMLLDYLFLPMVNFLIFGLYFNSLFPVVPPQLAVLACLLVVGLFSVVGVGWVKRMNVVVVIASVLVIAAFLVLAVMHAPSPNLDAFVRPLSYGSGGIAPIMAAAAIVAFAFLGFDGVSTLSEESKNPQRDVPRGIVLSTLIAGLGYTLFSVAGSLLVPDWKDLQNLDAAGTELMQKAGGDVLMVVFVLVNLTGLVLCGTAAQMSVSRVIFAMGRDGILPAAFSRLHPRFRTPWIAALVVSVVSLVALFITLDQAVYMINFGALIAFAMVNLATIKVLFFDDRRRGLLGVLRHLVLPLIGFAFIAWLWTSLAWFTYALGGSWLLVGVIVFLVRRRKAGGMALDFDESEPREAESQEEGARVTAGV</sequence>
<feature type="transmembrane region" description="Helical" evidence="6">
    <location>
        <begin position="417"/>
        <end position="436"/>
    </location>
</feature>
<evidence type="ECO:0000256" key="4">
    <source>
        <dbReference type="ARBA" id="ARBA00023136"/>
    </source>
</evidence>
<feature type="region of interest" description="Disordered" evidence="5">
    <location>
        <begin position="450"/>
        <end position="469"/>
    </location>
</feature>
<name>A0ABT9IM76_9MICC</name>
<proteinExistence type="predicted"/>
<keyword evidence="3 6" id="KW-1133">Transmembrane helix</keyword>
<feature type="transmembrane region" description="Helical" evidence="6">
    <location>
        <begin position="137"/>
        <end position="157"/>
    </location>
</feature>
<keyword evidence="2 6" id="KW-0812">Transmembrane</keyword>
<keyword evidence="4 6" id="KW-0472">Membrane</keyword>
<feature type="domain" description="Amino acid permease/ SLC12A" evidence="7">
    <location>
        <begin position="34"/>
        <end position="413"/>
    </location>
</feature>
<evidence type="ECO:0000256" key="2">
    <source>
        <dbReference type="ARBA" id="ARBA00022692"/>
    </source>
</evidence>
<dbReference type="PANTHER" id="PTHR42770">
    <property type="entry name" value="AMINO ACID TRANSPORTER-RELATED"/>
    <property type="match status" value="1"/>
</dbReference>
<feature type="transmembrane region" description="Helical" evidence="6">
    <location>
        <begin position="240"/>
        <end position="262"/>
    </location>
</feature>
<feature type="transmembrane region" description="Helical" evidence="6">
    <location>
        <begin position="162"/>
        <end position="181"/>
    </location>
</feature>